<protein>
    <submittedName>
        <fullName evidence="1">Uncharacterized protein</fullName>
    </submittedName>
</protein>
<dbReference type="EMBL" id="LAZR01052924">
    <property type="protein sequence ID" value="KKK81885.1"/>
    <property type="molecule type" value="Genomic_DNA"/>
</dbReference>
<accession>A0A0F8Z7C9</accession>
<organism evidence="1">
    <name type="scientific">marine sediment metagenome</name>
    <dbReference type="NCBI Taxonomy" id="412755"/>
    <lineage>
        <taxon>unclassified sequences</taxon>
        <taxon>metagenomes</taxon>
        <taxon>ecological metagenomes</taxon>
    </lineage>
</organism>
<comment type="caution">
    <text evidence="1">The sequence shown here is derived from an EMBL/GenBank/DDBJ whole genome shotgun (WGS) entry which is preliminary data.</text>
</comment>
<name>A0A0F8Z7C9_9ZZZZ</name>
<gene>
    <name evidence="1" type="ORF">LCGC14_2808920</name>
</gene>
<proteinExistence type="predicted"/>
<reference evidence="1" key="1">
    <citation type="journal article" date="2015" name="Nature">
        <title>Complex archaea that bridge the gap between prokaryotes and eukaryotes.</title>
        <authorList>
            <person name="Spang A."/>
            <person name="Saw J.H."/>
            <person name="Jorgensen S.L."/>
            <person name="Zaremba-Niedzwiedzka K."/>
            <person name="Martijn J."/>
            <person name="Lind A.E."/>
            <person name="van Eijk R."/>
            <person name="Schleper C."/>
            <person name="Guy L."/>
            <person name="Ettema T.J."/>
        </authorList>
    </citation>
    <scope>NUCLEOTIDE SEQUENCE</scope>
</reference>
<sequence>MKKLNITITAPDVDIIAKVLKKLLKKFPSMEMEVTYQDDSVKKLMDNQNGND</sequence>
<dbReference type="AlphaFoldDB" id="A0A0F8Z7C9"/>
<evidence type="ECO:0000313" key="1">
    <source>
        <dbReference type="EMBL" id="KKK81885.1"/>
    </source>
</evidence>